<evidence type="ECO:0000313" key="2">
    <source>
        <dbReference type="Proteomes" id="UP001140502"/>
    </source>
</evidence>
<protein>
    <submittedName>
        <fullName evidence="1">Uncharacterized protein</fullName>
    </submittedName>
</protein>
<gene>
    <name evidence="1" type="ORF">N0V84_011545</name>
</gene>
<dbReference type="AlphaFoldDB" id="A0A9W8TBX8"/>
<keyword evidence="2" id="KW-1185">Reference proteome</keyword>
<reference evidence="1" key="1">
    <citation type="submission" date="2022-10" db="EMBL/GenBank/DDBJ databases">
        <title>Tapping the CABI collections for fungal endophytes: first genome assemblies for Collariella, Neodidymelliopsis, Ascochyta clinopodiicola, Didymella pomorum, Didymosphaeria variabile, Neocosmospora piperis and Neocucurbitaria cava.</title>
        <authorList>
            <person name="Hill R."/>
        </authorList>
    </citation>
    <scope>NUCLEOTIDE SEQUENCE</scope>
    <source>
        <strain evidence="1">IMI 366586</strain>
    </source>
</reference>
<feature type="non-terminal residue" evidence="1">
    <location>
        <position position="1"/>
    </location>
</feature>
<organism evidence="1 2">
    <name type="scientific">Fusarium piperis</name>
    <dbReference type="NCBI Taxonomy" id="1435070"/>
    <lineage>
        <taxon>Eukaryota</taxon>
        <taxon>Fungi</taxon>
        <taxon>Dikarya</taxon>
        <taxon>Ascomycota</taxon>
        <taxon>Pezizomycotina</taxon>
        <taxon>Sordariomycetes</taxon>
        <taxon>Hypocreomycetidae</taxon>
        <taxon>Hypocreales</taxon>
        <taxon>Nectriaceae</taxon>
        <taxon>Fusarium</taxon>
        <taxon>Fusarium solani species complex</taxon>
    </lineage>
</organism>
<name>A0A9W8TBX8_9HYPO</name>
<dbReference type="EMBL" id="JAPEUR010000442">
    <property type="protein sequence ID" value="KAJ4309345.1"/>
    <property type="molecule type" value="Genomic_DNA"/>
</dbReference>
<dbReference type="Proteomes" id="UP001140502">
    <property type="component" value="Unassembled WGS sequence"/>
</dbReference>
<accession>A0A9W8TBX8</accession>
<sequence length="240" mass="27007">IYEGGKEAHLDIYPRTRRFSRRLGPRRPLLHALHLWLCATRASHKRHRTHAHRGLSQRRPEAQRCYQGHRGRGPTPGQHVLFRHRLHQRRQEGTVLGAQPHLVRHFRHPRRLGQDQQGHDQDVQRRGAFQVSCRSALPLWLALLMGDRSGGGDPNSERSHGEPTYTNVTCTTIGSWNSGTMGSGNENASANGPRYSVFPNAAIRTKLGLPCEASSGRNTQVGIHKWANYHDQSTMGKGSI</sequence>
<feature type="non-terminal residue" evidence="1">
    <location>
        <position position="240"/>
    </location>
</feature>
<proteinExistence type="predicted"/>
<evidence type="ECO:0000313" key="1">
    <source>
        <dbReference type="EMBL" id="KAJ4309345.1"/>
    </source>
</evidence>
<comment type="caution">
    <text evidence="1">The sequence shown here is derived from an EMBL/GenBank/DDBJ whole genome shotgun (WGS) entry which is preliminary data.</text>
</comment>